<organism evidence="1">
    <name type="scientific">marine metagenome</name>
    <dbReference type="NCBI Taxonomy" id="408172"/>
    <lineage>
        <taxon>unclassified sequences</taxon>
        <taxon>metagenomes</taxon>
        <taxon>ecological metagenomes</taxon>
    </lineage>
</organism>
<reference evidence="1" key="1">
    <citation type="submission" date="2018-05" db="EMBL/GenBank/DDBJ databases">
        <authorList>
            <person name="Lanie J.A."/>
            <person name="Ng W.-L."/>
            <person name="Kazmierczak K.M."/>
            <person name="Andrzejewski T.M."/>
            <person name="Davidsen T.M."/>
            <person name="Wayne K.J."/>
            <person name="Tettelin H."/>
            <person name="Glass J.I."/>
            <person name="Rusch D."/>
            <person name="Podicherti R."/>
            <person name="Tsui H.-C.T."/>
            <person name="Winkler M.E."/>
        </authorList>
    </citation>
    <scope>NUCLEOTIDE SEQUENCE</scope>
</reference>
<sequence length="47" mass="5150">MKRILPSVLLFAWAMLGQAADQAVIDSIKKKGGLVLPLQGEAEQWEV</sequence>
<dbReference type="AlphaFoldDB" id="A0A382JE11"/>
<gene>
    <name evidence="1" type="ORF">METZ01_LOCUS261815</name>
</gene>
<feature type="non-terminal residue" evidence="1">
    <location>
        <position position="47"/>
    </location>
</feature>
<dbReference type="EMBL" id="UINC01072950">
    <property type="protein sequence ID" value="SVC08961.1"/>
    <property type="molecule type" value="Genomic_DNA"/>
</dbReference>
<proteinExistence type="predicted"/>
<accession>A0A382JE11</accession>
<evidence type="ECO:0000313" key="1">
    <source>
        <dbReference type="EMBL" id="SVC08961.1"/>
    </source>
</evidence>
<name>A0A382JE11_9ZZZZ</name>
<protein>
    <submittedName>
        <fullName evidence="1">Uncharacterized protein</fullName>
    </submittedName>
</protein>